<accession>A0ABZ1BRU2</accession>
<dbReference type="InterPro" id="IPR000836">
    <property type="entry name" value="PRTase_dom"/>
</dbReference>
<evidence type="ECO:0000256" key="15">
    <source>
        <dbReference type="ARBA" id="ARBA00049402"/>
    </source>
</evidence>
<evidence type="ECO:0000256" key="14">
    <source>
        <dbReference type="ARBA" id="ARBA00048811"/>
    </source>
</evidence>
<reference evidence="19" key="1">
    <citation type="submission" date="2023-12" db="EMBL/GenBank/DDBJ databases">
        <title>Novel isolates from deep terrestrial aquifers shed light on the physiology and ecology of the class Limnochordia.</title>
        <authorList>
            <person name="Karnachuk O.V."/>
            <person name="Lukina A.P."/>
            <person name="Avakyan M.R."/>
            <person name="Kadnikov V."/>
            <person name="Begmatov S."/>
            <person name="Beletsky A.V."/>
            <person name="Mardanov A.V."/>
            <person name="Ravin N.V."/>
        </authorList>
    </citation>
    <scope>NUCLEOTIDE SEQUENCE [LARGE SCALE GENOMIC DNA]</scope>
    <source>
        <strain evidence="19">LN</strain>
    </source>
</reference>
<evidence type="ECO:0000256" key="10">
    <source>
        <dbReference type="ARBA" id="ARBA00022723"/>
    </source>
</evidence>
<evidence type="ECO:0000256" key="9">
    <source>
        <dbReference type="ARBA" id="ARBA00022679"/>
    </source>
</evidence>
<keyword evidence="11 16" id="KW-0660">Purine salvage</keyword>
<dbReference type="Pfam" id="PF00156">
    <property type="entry name" value="Pribosyltran"/>
    <property type="match status" value="1"/>
</dbReference>
<dbReference type="EC" id="2.4.2.8" evidence="16"/>
<evidence type="ECO:0000256" key="4">
    <source>
        <dbReference type="ARBA" id="ARBA00004669"/>
    </source>
</evidence>
<dbReference type="RefSeq" id="WP_324669731.1">
    <property type="nucleotide sequence ID" value="NZ_CP141614.1"/>
</dbReference>
<dbReference type="Gene3D" id="3.40.50.2020">
    <property type="match status" value="1"/>
</dbReference>
<dbReference type="InterPro" id="IPR005904">
    <property type="entry name" value="Hxn_phspho_trans"/>
</dbReference>
<dbReference type="InterPro" id="IPR029057">
    <property type="entry name" value="PRTase-like"/>
</dbReference>
<keyword evidence="12 16" id="KW-0547">Nucleotide-binding</keyword>
<keyword evidence="7 16" id="KW-0963">Cytoplasm</keyword>
<keyword evidence="13 16" id="KW-0460">Magnesium</keyword>
<keyword evidence="9 16" id="KW-0808">Transferase</keyword>
<keyword evidence="8 16" id="KW-0328">Glycosyltransferase</keyword>
<keyword evidence="10 16" id="KW-0479">Metal-binding</keyword>
<comment type="cofactor">
    <cofactor evidence="1 16">
        <name>Mg(2+)</name>
        <dbReference type="ChEBI" id="CHEBI:18420"/>
    </cofactor>
</comment>
<gene>
    <name evidence="18" type="primary">hpt</name>
    <name evidence="18" type="ORF">VLY81_03960</name>
</gene>
<keyword evidence="19" id="KW-1185">Reference proteome</keyword>
<dbReference type="EMBL" id="CP141614">
    <property type="protein sequence ID" value="WRP15330.1"/>
    <property type="molecule type" value="Genomic_DNA"/>
</dbReference>
<comment type="similarity">
    <text evidence="6 16">Belongs to the purine/pyrimidine phosphoribosyltransferase family.</text>
</comment>
<evidence type="ECO:0000256" key="6">
    <source>
        <dbReference type="ARBA" id="ARBA00008391"/>
    </source>
</evidence>
<evidence type="ECO:0000313" key="18">
    <source>
        <dbReference type="EMBL" id="WRP15330.1"/>
    </source>
</evidence>
<protein>
    <recommendedName>
        <fullName evidence="16">Hypoxanthine phosphoribosyltransferase</fullName>
        <ecNumber evidence="16">2.4.2.8</ecNumber>
    </recommendedName>
</protein>
<comment type="pathway">
    <text evidence="4 16">Purine metabolism; IMP biosynthesis via salvage pathway; IMP from hypoxanthine: step 1/1.</text>
</comment>
<comment type="pathway">
    <text evidence="5">Purine metabolism; GMP biosynthesis via salvage pathway; GMP from guanine: step 1/1.</text>
</comment>
<proteinExistence type="inferred from homology"/>
<dbReference type="GO" id="GO:0016757">
    <property type="term" value="F:glycosyltransferase activity"/>
    <property type="evidence" value="ECO:0007669"/>
    <property type="project" value="UniProtKB-KW"/>
</dbReference>
<name>A0ABZ1BRU2_9FIRM</name>
<evidence type="ECO:0000256" key="13">
    <source>
        <dbReference type="ARBA" id="ARBA00022842"/>
    </source>
</evidence>
<evidence type="ECO:0000256" key="5">
    <source>
        <dbReference type="ARBA" id="ARBA00004676"/>
    </source>
</evidence>
<comment type="catalytic activity">
    <reaction evidence="14">
        <text>GMP + diphosphate = guanine + 5-phospho-alpha-D-ribose 1-diphosphate</text>
        <dbReference type="Rhea" id="RHEA:25424"/>
        <dbReference type="ChEBI" id="CHEBI:16235"/>
        <dbReference type="ChEBI" id="CHEBI:33019"/>
        <dbReference type="ChEBI" id="CHEBI:58017"/>
        <dbReference type="ChEBI" id="CHEBI:58115"/>
        <dbReference type="EC" id="2.4.2.8"/>
    </reaction>
    <physiologicalReaction direction="right-to-left" evidence="14">
        <dbReference type="Rhea" id="RHEA:25426"/>
    </physiologicalReaction>
</comment>
<feature type="domain" description="Phosphoribosyltransferase" evidence="17">
    <location>
        <begin position="16"/>
        <end position="165"/>
    </location>
</feature>
<evidence type="ECO:0000256" key="1">
    <source>
        <dbReference type="ARBA" id="ARBA00001946"/>
    </source>
</evidence>
<comment type="subcellular location">
    <subcellularLocation>
        <location evidence="3 16">Cytoplasm</location>
    </subcellularLocation>
</comment>
<dbReference type="SUPFAM" id="SSF53271">
    <property type="entry name" value="PRTase-like"/>
    <property type="match status" value="1"/>
</dbReference>
<sequence length="182" mass="20797">MAEDATRPGGPVGRIVYDEPTIRRRVQQLGEAISKDYRDLHPVLVSVLKGAIYFLADLSRALQIPHQLDFLAISRYGRSSDETGVVRITKDLDIPITGRHVLMVEDIIDTGLTLRYLLRILEGRRPASLHVCTLLDNRTRRLVDLPIRYRGFAGPDEFLIGYGLDWREDWRHLPYLAVLARP</sequence>
<dbReference type="NCBIfam" id="TIGR01203">
    <property type="entry name" value="HGPRTase"/>
    <property type="match status" value="1"/>
</dbReference>
<evidence type="ECO:0000256" key="12">
    <source>
        <dbReference type="ARBA" id="ARBA00022741"/>
    </source>
</evidence>
<comment type="catalytic activity">
    <reaction evidence="15">
        <text>IMP + diphosphate = hypoxanthine + 5-phospho-alpha-D-ribose 1-diphosphate</text>
        <dbReference type="Rhea" id="RHEA:17973"/>
        <dbReference type="ChEBI" id="CHEBI:17368"/>
        <dbReference type="ChEBI" id="CHEBI:33019"/>
        <dbReference type="ChEBI" id="CHEBI:58017"/>
        <dbReference type="ChEBI" id="CHEBI:58053"/>
        <dbReference type="EC" id="2.4.2.8"/>
    </reaction>
    <physiologicalReaction direction="right-to-left" evidence="15">
        <dbReference type="Rhea" id="RHEA:17975"/>
    </physiologicalReaction>
</comment>
<organism evidence="18 19">
    <name type="scientific">Geochorda subterranea</name>
    <dbReference type="NCBI Taxonomy" id="3109564"/>
    <lineage>
        <taxon>Bacteria</taxon>
        <taxon>Bacillati</taxon>
        <taxon>Bacillota</taxon>
        <taxon>Limnochordia</taxon>
        <taxon>Limnochordales</taxon>
        <taxon>Geochordaceae</taxon>
        <taxon>Geochorda</taxon>
    </lineage>
</organism>
<dbReference type="InterPro" id="IPR050408">
    <property type="entry name" value="HGPRT"/>
</dbReference>
<dbReference type="CDD" id="cd06223">
    <property type="entry name" value="PRTases_typeI"/>
    <property type="match status" value="1"/>
</dbReference>
<evidence type="ECO:0000259" key="17">
    <source>
        <dbReference type="Pfam" id="PF00156"/>
    </source>
</evidence>
<evidence type="ECO:0000256" key="2">
    <source>
        <dbReference type="ARBA" id="ARBA00002049"/>
    </source>
</evidence>
<comment type="function">
    <text evidence="2">Purine salvage pathway enzyme that catalyzes the transfer of the ribosyl-5-phosphate group from 5-phospho-alpha-D-ribose 1-diphosphate (PRPP) to the N9 position of the 6-oxopurines hypoxanthine and guanine to form the corresponding ribonucleotides IMP (inosine 5'-monophosphate) and GMP (guanosine 5'-monophosphate), with the release of PPi.</text>
</comment>
<evidence type="ECO:0000256" key="16">
    <source>
        <dbReference type="RuleBase" id="RU364099"/>
    </source>
</evidence>
<dbReference type="Proteomes" id="UP001333102">
    <property type="component" value="Chromosome"/>
</dbReference>
<evidence type="ECO:0000313" key="19">
    <source>
        <dbReference type="Proteomes" id="UP001333102"/>
    </source>
</evidence>
<evidence type="ECO:0000256" key="11">
    <source>
        <dbReference type="ARBA" id="ARBA00022726"/>
    </source>
</evidence>
<dbReference type="PANTHER" id="PTHR43340:SF1">
    <property type="entry name" value="HYPOXANTHINE PHOSPHORIBOSYLTRANSFERASE"/>
    <property type="match status" value="1"/>
</dbReference>
<evidence type="ECO:0000256" key="3">
    <source>
        <dbReference type="ARBA" id="ARBA00004496"/>
    </source>
</evidence>
<evidence type="ECO:0000256" key="7">
    <source>
        <dbReference type="ARBA" id="ARBA00022490"/>
    </source>
</evidence>
<dbReference type="PANTHER" id="PTHR43340">
    <property type="entry name" value="HYPOXANTHINE-GUANINE PHOSPHORIBOSYLTRANSFERASE"/>
    <property type="match status" value="1"/>
</dbReference>
<evidence type="ECO:0000256" key="8">
    <source>
        <dbReference type="ARBA" id="ARBA00022676"/>
    </source>
</evidence>